<proteinExistence type="inferred from homology"/>
<dbReference type="Pfam" id="PF03936">
    <property type="entry name" value="Terpene_synth_C"/>
    <property type="match status" value="2"/>
</dbReference>
<dbReference type="Proteomes" id="UP000436088">
    <property type="component" value="Unassembled WGS sequence"/>
</dbReference>
<comment type="similarity">
    <text evidence="4">Belongs to the terpene synthase family. Tpsa subfamily.</text>
</comment>
<dbReference type="Pfam" id="PF01397">
    <property type="entry name" value="Terpene_synth"/>
    <property type="match status" value="1"/>
</dbReference>
<dbReference type="Gene3D" id="1.10.600.10">
    <property type="entry name" value="Farnesyl Diphosphate Synthase"/>
    <property type="match status" value="2"/>
</dbReference>
<dbReference type="InterPro" id="IPR008949">
    <property type="entry name" value="Isoprenoid_synthase_dom_sf"/>
</dbReference>
<dbReference type="InterPro" id="IPR036965">
    <property type="entry name" value="Terpene_synth_N_sf"/>
</dbReference>
<dbReference type="PANTHER" id="PTHR31225">
    <property type="entry name" value="OS04G0344100 PROTEIN-RELATED"/>
    <property type="match status" value="1"/>
</dbReference>
<accession>A0A6A3CX10</accession>
<keyword evidence="8" id="KW-1185">Reference proteome</keyword>
<feature type="domain" description="Terpene synthase N-terminal" evidence="5">
    <location>
        <begin position="78"/>
        <end position="230"/>
    </location>
</feature>
<evidence type="ECO:0000259" key="5">
    <source>
        <dbReference type="Pfam" id="PF01397"/>
    </source>
</evidence>
<comment type="caution">
    <text evidence="7">The sequence shown here is derived from an EMBL/GenBank/DDBJ whole genome shotgun (WGS) entry which is preliminary data.</text>
</comment>
<dbReference type="GO" id="GO:0000287">
    <property type="term" value="F:magnesium ion binding"/>
    <property type="evidence" value="ECO:0007669"/>
    <property type="project" value="InterPro"/>
</dbReference>
<dbReference type="Gene3D" id="1.50.10.130">
    <property type="entry name" value="Terpene synthase, N-terminal domain"/>
    <property type="match status" value="1"/>
</dbReference>
<dbReference type="InterPro" id="IPR050148">
    <property type="entry name" value="Terpene_synthase-like"/>
</dbReference>
<organism evidence="7 8">
    <name type="scientific">Hibiscus syriacus</name>
    <name type="common">Rose of Sharon</name>
    <dbReference type="NCBI Taxonomy" id="106335"/>
    <lineage>
        <taxon>Eukaryota</taxon>
        <taxon>Viridiplantae</taxon>
        <taxon>Streptophyta</taxon>
        <taxon>Embryophyta</taxon>
        <taxon>Tracheophyta</taxon>
        <taxon>Spermatophyta</taxon>
        <taxon>Magnoliopsida</taxon>
        <taxon>eudicotyledons</taxon>
        <taxon>Gunneridae</taxon>
        <taxon>Pentapetalae</taxon>
        <taxon>rosids</taxon>
        <taxon>malvids</taxon>
        <taxon>Malvales</taxon>
        <taxon>Malvaceae</taxon>
        <taxon>Malvoideae</taxon>
        <taxon>Hibiscus</taxon>
    </lineage>
</organism>
<dbReference type="PANTHER" id="PTHR31225:SF93">
    <property type="entry name" value="ALPHA-HUMULENE_(-)-(E)-BETA-CARYOPHYLLENE SYNTHASE"/>
    <property type="match status" value="1"/>
</dbReference>
<dbReference type="AlphaFoldDB" id="A0A6A3CX10"/>
<keyword evidence="1" id="KW-0479">Metal-binding</keyword>
<dbReference type="InterPro" id="IPR008930">
    <property type="entry name" value="Terpenoid_cyclase/PrenylTrfase"/>
</dbReference>
<dbReference type="InterPro" id="IPR001906">
    <property type="entry name" value="Terpene_synth_N"/>
</dbReference>
<keyword evidence="2" id="KW-0460">Magnesium</keyword>
<dbReference type="GO" id="GO:0016114">
    <property type="term" value="P:terpenoid biosynthetic process"/>
    <property type="evidence" value="ECO:0007669"/>
    <property type="project" value="InterPro"/>
</dbReference>
<evidence type="ECO:0000256" key="3">
    <source>
        <dbReference type="ARBA" id="ARBA00023239"/>
    </source>
</evidence>
<evidence type="ECO:0000259" key="6">
    <source>
        <dbReference type="Pfam" id="PF03936"/>
    </source>
</evidence>
<sequence>MTVHVCVFSNILCLSKPFSPPNPILRPLRVKNIRGNAKSCFAALSTKSANSDQQEIARPLTNFAPDICGDRFLTLPFDKSEFEACSKQVQVLKAKVMDMLVDTASDPIANMHLIHTLCRLGVSHHFENEIEKQLAHHFVTLGEVFDHDLHKLQSYFKFSDSMVITCLLDANGKFKDSDIKGIISLHEATQFRINGDAILDEALTFTKPELQSIASHSIDPHLSEYIVNALNYPNLKDVQRLEERKFIYFYEMDASRNKTLHEFAKYDFNWIQMLHQQELIALCSWWKEENMASKFTYIRNRVVDSYFTAVGYYFEPRYARARYIFDVTAMDKLPADYLKLLYKTILDVHDEFKKTAEANYEQPRWVHEGYQPTFHEFLESAMIAARGNATMAQVLIGIEEADENEYQRLINTDNIIYKAIDLFACL</sequence>
<evidence type="ECO:0000256" key="4">
    <source>
        <dbReference type="ARBA" id="ARBA00038405"/>
    </source>
</evidence>
<dbReference type="SUPFAM" id="SSF48239">
    <property type="entry name" value="Terpenoid cyclases/Protein prenyltransferases"/>
    <property type="match status" value="1"/>
</dbReference>
<evidence type="ECO:0000256" key="2">
    <source>
        <dbReference type="ARBA" id="ARBA00022842"/>
    </source>
</evidence>
<dbReference type="SUPFAM" id="SSF48576">
    <property type="entry name" value="Terpenoid synthases"/>
    <property type="match status" value="1"/>
</dbReference>
<protein>
    <submittedName>
        <fullName evidence="7">Uncharacterized protein</fullName>
    </submittedName>
</protein>
<gene>
    <name evidence="7" type="ORF">F3Y22_tig00000916pilonHSYRG00064</name>
</gene>
<dbReference type="EMBL" id="VEPZ02000082">
    <property type="protein sequence ID" value="KAE8733850.1"/>
    <property type="molecule type" value="Genomic_DNA"/>
</dbReference>
<evidence type="ECO:0000256" key="1">
    <source>
        <dbReference type="ARBA" id="ARBA00022723"/>
    </source>
</evidence>
<feature type="domain" description="Terpene synthase metal-binding" evidence="6">
    <location>
        <begin position="349"/>
        <end position="417"/>
    </location>
</feature>
<dbReference type="GO" id="GO:0010333">
    <property type="term" value="F:terpene synthase activity"/>
    <property type="evidence" value="ECO:0007669"/>
    <property type="project" value="InterPro"/>
</dbReference>
<keyword evidence="3" id="KW-0456">Lyase</keyword>
<evidence type="ECO:0000313" key="8">
    <source>
        <dbReference type="Proteomes" id="UP000436088"/>
    </source>
</evidence>
<reference evidence="7" key="1">
    <citation type="submission" date="2019-09" db="EMBL/GenBank/DDBJ databases">
        <title>Draft genome information of white flower Hibiscus syriacus.</title>
        <authorList>
            <person name="Kim Y.-M."/>
        </authorList>
    </citation>
    <scope>NUCLEOTIDE SEQUENCE [LARGE SCALE GENOMIC DNA]</scope>
    <source>
        <strain evidence="7">YM2019G1</strain>
    </source>
</reference>
<feature type="domain" description="Terpene synthase metal-binding" evidence="6">
    <location>
        <begin position="287"/>
        <end position="325"/>
    </location>
</feature>
<dbReference type="InterPro" id="IPR005630">
    <property type="entry name" value="Terpene_synthase_metal-bd"/>
</dbReference>
<evidence type="ECO:0000313" key="7">
    <source>
        <dbReference type="EMBL" id="KAE8733850.1"/>
    </source>
</evidence>
<name>A0A6A3CX10_HIBSY</name>